<feature type="non-terminal residue" evidence="1">
    <location>
        <position position="1"/>
    </location>
</feature>
<dbReference type="EMBL" id="BARW01037631">
    <property type="protein sequence ID" value="GAJ17091.1"/>
    <property type="molecule type" value="Genomic_DNA"/>
</dbReference>
<protein>
    <submittedName>
        <fullName evidence="1">Uncharacterized protein</fullName>
    </submittedName>
</protein>
<proteinExistence type="predicted"/>
<organism evidence="1">
    <name type="scientific">marine sediment metagenome</name>
    <dbReference type="NCBI Taxonomy" id="412755"/>
    <lineage>
        <taxon>unclassified sequences</taxon>
        <taxon>metagenomes</taxon>
        <taxon>ecological metagenomes</taxon>
    </lineage>
</organism>
<name>X1VM79_9ZZZZ</name>
<gene>
    <name evidence="1" type="ORF">S12H4_58035</name>
</gene>
<dbReference type="AlphaFoldDB" id="X1VM79"/>
<reference evidence="1" key="1">
    <citation type="journal article" date="2014" name="Front. Microbiol.">
        <title>High frequency of phylogenetically diverse reductive dehalogenase-homologous genes in deep subseafloor sedimentary metagenomes.</title>
        <authorList>
            <person name="Kawai M."/>
            <person name="Futagami T."/>
            <person name="Toyoda A."/>
            <person name="Takaki Y."/>
            <person name="Nishi S."/>
            <person name="Hori S."/>
            <person name="Arai W."/>
            <person name="Tsubouchi T."/>
            <person name="Morono Y."/>
            <person name="Uchiyama I."/>
            <person name="Ito T."/>
            <person name="Fujiyama A."/>
            <person name="Inagaki F."/>
            <person name="Takami H."/>
        </authorList>
    </citation>
    <scope>NUCLEOTIDE SEQUENCE</scope>
    <source>
        <strain evidence="1">Expedition CK06-06</strain>
    </source>
</reference>
<sequence length="69" mass="7946">AAYLLTRYASEYKMDEIPAFVTKVIMPVVYRLGKLLNKYEHFKNAPEPIYEVPEPVKEDANQLSGVENN</sequence>
<comment type="caution">
    <text evidence="1">The sequence shown here is derived from an EMBL/GenBank/DDBJ whole genome shotgun (WGS) entry which is preliminary data.</text>
</comment>
<accession>X1VM79</accession>
<evidence type="ECO:0000313" key="1">
    <source>
        <dbReference type="EMBL" id="GAJ17091.1"/>
    </source>
</evidence>